<evidence type="ECO:0000313" key="2">
    <source>
        <dbReference type="EMBL" id="MDJ1482947.1"/>
    </source>
</evidence>
<dbReference type="AlphaFoldDB" id="A0AAE3QP78"/>
<accession>A0AAE3QP78</accession>
<dbReference type="RefSeq" id="WP_313982371.1">
    <property type="nucleotide sequence ID" value="NZ_JASJOS010000009.1"/>
</dbReference>
<dbReference type="NCBIfam" id="TIGR01200">
    <property type="entry name" value="GLPGLI"/>
    <property type="match status" value="1"/>
</dbReference>
<protein>
    <submittedName>
        <fullName evidence="2">GLPGLI family protein</fullName>
    </submittedName>
</protein>
<reference evidence="2" key="1">
    <citation type="submission" date="2023-05" db="EMBL/GenBank/DDBJ databases">
        <authorList>
            <person name="Zhang X."/>
        </authorList>
    </citation>
    <scope>NUCLEOTIDE SEQUENCE</scope>
    <source>
        <strain evidence="2">YF14B1</strain>
    </source>
</reference>
<evidence type="ECO:0000313" key="3">
    <source>
        <dbReference type="Proteomes" id="UP001241110"/>
    </source>
</evidence>
<keyword evidence="1" id="KW-0175">Coiled coil</keyword>
<proteinExistence type="predicted"/>
<feature type="coiled-coil region" evidence="1">
    <location>
        <begin position="56"/>
        <end position="83"/>
    </location>
</feature>
<dbReference type="Pfam" id="PF09697">
    <property type="entry name" value="Porph_ging"/>
    <property type="match status" value="1"/>
</dbReference>
<dbReference type="EMBL" id="JASJOS010000009">
    <property type="protein sequence ID" value="MDJ1482947.1"/>
    <property type="molecule type" value="Genomic_DNA"/>
</dbReference>
<organism evidence="2 3">
    <name type="scientific">Xanthocytophaga flava</name>
    <dbReference type="NCBI Taxonomy" id="3048013"/>
    <lineage>
        <taxon>Bacteria</taxon>
        <taxon>Pseudomonadati</taxon>
        <taxon>Bacteroidota</taxon>
        <taxon>Cytophagia</taxon>
        <taxon>Cytophagales</taxon>
        <taxon>Rhodocytophagaceae</taxon>
        <taxon>Xanthocytophaga</taxon>
    </lineage>
</organism>
<comment type="caution">
    <text evidence="2">The sequence shown here is derived from an EMBL/GenBank/DDBJ whole genome shotgun (WGS) entry which is preliminary data.</text>
</comment>
<evidence type="ECO:0000256" key="1">
    <source>
        <dbReference type="SAM" id="Coils"/>
    </source>
</evidence>
<dbReference type="Proteomes" id="UP001241110">
    <property type="component" value="Unassembled WGS sequence"/>
</dbReference>
<name>A0AAE3QP78_9BACT</name>
<sequence length="239" mass="27318">MKKLFLLITLGITLTSFGQNQEGVITYAVTVKIMRPPGQAPANMPPPPVFKNQLLFTGQESLYKTLEEDNEEEEENNGGMRIKINRPIVEVYTNQKSHQKVTQREFLGKQYLISDTLKNIPWQLSDQTKQIQGITCKKATYYNAERKRNLTAWYAENIYLSSGPDGYSGLPGLILELDSNNGEMLATATKIELRKLTKDELVKAPVKGKPITENEFRKMQDDRMREMEQQGGNVRIFRN</sequence>
<dbReference type="InterPro" id="IPR005901">
    <property type="entry name" value="GLPGLI"/>
</dbReference>
<gene>
    <name evidence="2" type="ORF">QNI16_20765</name>
</gene>